<organism evidence="3 4">
    <name type="scientific">Prorocentrum cordatum</name>
    <dbReference type="NCBI Taxonomy" id="2364126"/>
    <lineage>
        <taxon>Eukaryota</taxon>
        <taxon>Sar</taxon>
        <taxon>Alveolata</taxon>
        <taxon>Dinophyceae</taxon>
        <taxon>Prorocentrales</taxon>
        <taxon>Prorocentraceae</taxon>
        <taxon>Prorocentrum</taxon>
    </lineage>
</organism>
<comment type="caution">
    <text evidence="3">The sequence shown here is derived from an EMBL/GenBank/DDBJ whole genome shotgun (WGS) entry which is preliminary data.</text>
</comment>
<keyword evidence="2" id="KW-0472">Membrane</keyword>
<accession>A0ABN9S068</accession>
<feature type="transmembrane region" description="Helical" evidence="2">
    <location>
        <begin position="91"/>
        <end position="115"/>
    </location>
</feature>
<proteinExistence type="predicted"/>
<keyword evidence="4" id="KW-1185">Reference proteome</keyword>
<keyword evidence="2" id="KW-0812">Transmembrane</keyword>
<name>A0ABN9S068_9DINO</name>
<evidence type="ECO:0000313" key="4">
    <source>
        <dbReference type="Proteomes" id="UP001189429"/>
    </source>
</evidence>
<evidence type="ECO:0000256" key="2">
    <source>
        <dbReference type="SAM" id="Phobius"/>
    </source>
</evidence>
<protein>
    <submittedName>
        <fullName evidence="3">Uncharacterized protein</fullName>
    </submittedName>
</protein>
<reference evidence="3" key="1">
    <citation type="submission" date="2023-10" db="EMBL/GenBank/DDBJ databases">
        <authorList>
            <person name="Chen Y."/>
            <person name="Shah S."/>
            <person name="Dougan E. K."/>
            <person name="Thang M."/>
            <person name="Chan C."/>
        </authorList>
    </citation>
    <scope>NUCLEOTIDE SEQUENCE [LARGE SCALE GENOMIC DNA]</scope>
</reference>
<keyword evidence="2" id="KW-1133">Transmembrane helix</keyword>
<dbReference type="EMBL" id="CAUYUJ010008824">
    <property type="protein sequence ID" value="CAK0825049.1"/>
    <property type="molecule type" value="Genomic_DNA"/>
</dbReference>
<sequence length="163" mass="17319">MPAPKRACPSKPFIQCEADIAVWADTGRAPSAEAQTHPTTDALWANTRPWDHREVRVGQPRPGAHPGVHDAPVRARALRPLRDRALGQRGLALLWLACLYVLLLLLVQGLVPAVVQEQATKPIPKAAAASIIALRHARASTIAPGEELEEGAGRGAAQEPPGG</sequence>
<evidence type="ECO:0000313" key="3">
    <source>
        <dbReference type="EMBL" id="CAK0825049.1"/>
    </source>
</evidence>
<evidence type="ECO:0000256" key="1">
    <source>
        <dbReference type="SAM" id="MobiDB-lite"/>
    </source>
</evidence>
<feature type="region of interest" description="Disordered" evidence="1">
    <location>
        <begin position="143"/>
        <end position="163"/>
    </location>
</feature>
<gene>
    <name evidence="3" type="ORF">PCOR1329_LOCUS25286</name>
</gene>
<dbReference type="Proteomes" id="UP001189429">
    <property type="component" value="Unassembled WGS sequence"/>
</dbReference>